<dbReference type="Proteomes" id="UP001196068">
    <property type="component" value="Unassembled WGS sequence"/>
</dbReference>
<proteinExistence type="inferred from homology"/>
<dbReference type="RefSeq" id="WP_211873465.1">
    <property type="nucleotide sequence ID" value="NZ_JAAEDH010000005.1"/>
</dbReference>
<dbReference type="Gene3D" id="1.20.1250.20">
    <property type="entry name" value="MFS general substrate transporter like domains"/>
    <property type="match status" value="2"/>
</dbReference>
<comment type="caution">
    <text evidence="8">The sequence shown here is derived from an EMBL/GenBank/DDBJ whole genome shotgun (WGS) entry which is preliminary data.</text>
</comment>
<evidence type="ECO:0000256" key="5">
    <source>
        <dbReference type="ARBA" id="ARBA00022989"/>
    </source>
</evidence>
<dbReference type="AlphaFoldDB" id="A0AAF1KRQ3"/>
<comment type="subcellular location">
    <subcellularLocation>
        <location evidence="1">Membrane</location>
        <topology evidence="1">Multi-pass membrane protein</topology>
    </subcellularLocation>
</comment>
<gene>
    <name evidence="8" type="ORF">GXW79_06080</name>
</gene>
<feature type="transmembrane region" description="Helical" evidence="7">
    <location>
        <begin position="150"/>
        <end position="170"/>
    </location>
</feature>
<feature type="transmembrane region" description="Helical" evidence="7">
    <location>
        <begin position="331"/>
        <end position="352"/>
    </location>
</feature>
<evidence type="ECO:0000256" key="7">
    <source>
        <dbReference type="SAM" id="Phobius"/>
    </source>
</evidence>
<comment type="similarity">
    <text evidence="2">Belongs to the major facilitator superfamily.</text>
</comment>
<feature type="transmembrane region" description="Helical" evidence="7">
    <location>
        <begin position="393"/>
        <end position="412"/>
    </location>
</feature>
<dbReference type="SUPFAM" id="SSF103473">
    <property type="entry name" value="MFS general substrate transporter"/>
    <property type="match status" value="1"/>
</dbReference>
<feature type="transmembrane region" description="Helical" evidence="7">
    <location>
        <begin position="109"/>
        <end position="129"/>
    </location>
</feature>
<feature type="transmembrane region" description="Helical" evidence="7">
    <location>
        <begin position="84"/>
        <end position="103"/>
    </location>
</feature>
<feature type="transmembrane region" description="Helical" evidence="7">
    <location>
        <begin position="302"/>
        <end position="325"/>
    </location>
</feature>
<dbReference type="EMBL" id="JAAEDH010000005">
    <property type="protein sequence ID" value="MBR0654642.1"/>
    <property type="molecule type" value="Genomic_DNA"/>
</dbReference>
<protein>
    <submittedName>
        <fullName evidence="8">MFS transporter</fullName>
    </submittedName>
</protein>
<keyword evidence="9" id="KW-1185">Reference proteome</keyword>
<name>A0AAF1KRQ3_9PROT</name>
<sequence>MRAPGPLLASPSWRLSLVATLYFYQGIVAGFALTALPNHAASLGASTAELGAYAAAIGLPWILQPLWGPVVDRFGGMRMGRRRFWVMTAMAGSLAAQSCLLWLGEARPGELSTIAAIFTLHSLCAALMDTATDAMIIDHTPTDQMGAATACTRAGLVSGIAVGAVVFAWVLPQAGLAQAAMVLLCLGLLAAIMPLLVREAPDDACLSLRRRTVATGSRIGALVAELGRGMVRPVHLALLLFCLLQDFCGALFRLPLGVYLIQQEGWTAGALSTAQGMIGLASGTLGAWLVGRWTDRVGPARALGWLLGASAAAHVASGAVLGLSGGWAGPAALSLSGITSALSFVALAPAVMHASRGAVAASRFALYMAALNLGDVLGSAVAGPAAALGVVPLALAVGAGYGLLALGSASMVRRFQQ</sequence>
<evidence type="ECO:0000256" key="6">
    <source>
        <dbReference type="ARBA" id="ARBA00023136"/>
    </source>
</evidence>
<feature type="transmembrane region" description="Helical" evidence="7">
    <location>
        <begin position="364"/>
        <end position="387"/>
    </location>
</feature>
<evidence type="ECO:0000256" key="3">
    <source>
        <dbReference type="ARBA" id="ARBA00022448"/>
    </source>
</evidence>
<dbReference type="PANTHER" id="PTHR12778:SF10">
    <property type="entry name" value="MAJOR FACILITATOR SUPERFAMILY DOMAIN-CONTAINING PROTEIN 3"/>
    <property type="match status" value="1"/>
</dbReference>
<dbReference type="Pfam" id="PF07690">
    <property type="entry name" value="MFS_1"/>
    <property type="match status" value="1"/>
</dbReference>
<feature type="transmembrane region" description="Helical" evidence="7">
    <location>
        <begin position="176"/>
        <end position="197"/>
    </location>
</feature>
<keyword evidence="6 7" id="KW-0472">Membrane</keyword>
<feature type="transmembrane region" description="Helical" evidence="7">
    <location>
        <begin position="42"/>
        <end position="63"/>
    </location>
</feature>
<evidence type="ECO:0000256" key="2">
    <source>
        <dbReference type="ARBA" id="ARBA00008335"/>
    </source>
</evidence>
<organism evidence="8 9">
    <name type="scientific">Plastoroseomonas arctica</name>
    <dbReference type="NCBI Taxonomy" id="1509237"/>
    <lineage>
        <taxon>Bacteria</taxon>
        <taxon>Pseudomonadati</taxon>
        <taxon>Pseudomonadota</taxon>
        <taxon>Alphaproteobacteria</taxon>
        <taxon>Acetobacterales</taxon>
        <taxon>Acetobacteraceae</taxon>
        <taxon>Plastoroseomonas</taxon>
    </lineage>
</organism>
<evidence type="ECO:0000313" key="9">
    <source>
        <dbReference type="Proteomes" id="UP001196068"/>
    </source>
</evidence>
<evidence type="ECO:0000256" key="4">
    <source>
        <dbReference type="ARBA" id="ARBA00022692"/>
    </source>
</evidence>
<dbReference type="PANTHER" id="PTHR12778">
    <property type="entry name" value="SOLUTE CARRIER FAMILY 33 ACETYL-COA TRANSPORTER -RELATED"/>
    <property type="match status" value="1"/>
</dbReference>
<dbReference type="InterPro" id="IPR004752">
    <property type="entry name" value="AmpG_permease/AT-1"/>
</dbReference>
<dbReference type="GO" id="GO:0022857">
    <property type="term" value="F:transmembrane transporter activity"/>
    <property type="evidence" value="ECO:0007669"/>
    <property type="project" value="InterPro"/>
</dbReference>
<feature type="transmembrane region" description="Helical" evidence="7">
    <location>
        <begin position="266"/>
        <end position="290"/>
    </location>
</feature>
<feature type="transmembrane region" description="Helical" evidence="7">
    <location>
        <begin position="236"/>
        <end position="254"/>
    </location>
</feature>
<accession>A0AAF1KRQ3</accession>
<feature type="transmembrane region" description="Helical" evidence="7">
    <location>
        <begin position="12"/>
        <end position="36"/>
    </location>
</feature>
<keyword evidence="3" id="KW-0813">Transport</keyword>
<dbReference type="InterPro" id="IPR011701">
    <property type="entry name" value="MFS"/>
</dbReference>
<reference evidence="8" key="1">
    <citation type="submission" date="2020-01" db="EMBL/GenBank/DDBJ databases">
        <authorList>
            <person name="Rat A."/>
        </authorList>
    </citation>
    <scope>NUCLEOTIDE SEQUENCE</scope>
    <source>
        <strain evidence="8">LMG 28251</strain>
    </source>
</reference>
<keyword evidence="5 7" id="KW-1133">Transmembrane helix</keyword>
<reference evidence="8" key="2">
    <citation type="journal article" date="2021" name="Syst. Appl. Microbiol.">
        <title>Roseomonas hellenica sp. nov., isolated from roots of wild-growing Alkanna tinctoria.</title>
        <authorList>
            <person name="Rat A."/>
            <person name="Naranjo H.D."/>
            <person name="Lebbe L."/>
            <person name="Cnockaert M."/>
            <person name="Krigas N."/>
            <person name="Grigoriadou K."/>
            <person name="Maloupa E."/>
            <person name="Willems A."/>
        </authorList>
    </citation>
    <scope>NUCLEOTIDE SEQUENCE</scope>
    <source>
        <strain evidence="8">LMG 28251</strain>
    </source>
</reference>
<dbReference type="InterPro" id="IPR036259">
    <property type="entry name" value="MFS_trans_sf"/>
</dbReference>
<dbReference type="GO" id="GO:0016020">
    <property type="term" value="C:membrane"/>
    <property type="evidence" value="ECO:0007669"/>
    <property type="project" value="UniProtKB-SubCell"/>
</dbReference>
<evidence type="ECO:0000256" key="1">
    <source>
        <dbReference type="ARBA" id="ARBA00004141"/>
    </source>
</evidence>
<keyword evidence="4 7" id="KW-0812">Transmembrane</keyword>
<evidence type="ECO:0000313" key="8">
    <source>
        <dbReference type="EMBL" id="MBR0654642.1"/>
    </source>
</evidence>